<dbReference type="GeneID" id="28982524"/>
<organism evidence="1 2">
    <name type="scientific">Cutaneotrichosporon oleaginosum</name>
    <dbReference type="NCBI Taxonomy" id="879819"/>
    <lineage>
        <taxon>Eukaryota</taxon>
        <taxon>Fungi</taxon>
        <taxon>Dikarya</taxon>
        <taxon>Basidiomycota</taxon>
        <taxon>Agaricomycotina</taxon>
        <taxon>Tremellomycetes</taxon>
        <taxon>Trichosporonales</taxon>
        <taxon>Trichosporonaceae</taxon>
        <taxon>Cutaneotrichosporon</taxon>
    </lineage>
</organism>
<dbReference type="Proteomes" id="UP000053611">
    <property type="component" value="Unassembled WGS sequence"/>
</dbReference>
<evidence type="ECO:0008006" key="3">
    <source>
        <dbReference type="Google" id="ProtNLM"/>
    </source>
</evidence>
<evidence type="ECO:0000313" key="2">
    <source>
        <dbReference type="Proteomes" id="UP000053611"/>
    </source>
</evidence>
<protein>
    <recommendedName>
        <fullName evidence="3">Mediator complex subunit 9</fullName>
    </recommendedName>
</protein>
<evidence type="ECO:0000313" key="1">
    <source>
        <dbReference type="EMBL" id="KLT45644.1"/>
    </source>
</evidence>
<gene>
    <name evidence="1" type="ORF">CC85DRAFT_282265</name>
</gene>
<reference evidence="1 2" key="1">
    <citation type="submission" date="2015-03" db="EMBL/GenBank/DDBJ databases">
        <title>Genomics and transcriptomics of the oil-accumulating basidiomycete yeast T. oleaginosus allow insights into substrate utilization and the diverse evolutionary trajectories of mating systems in fungi.</title>
        <authorList>
            <consortium name="DOE Joint Genome Institute"/>
            <person name="Kourist R."/>
            <person name="Kracht O."/>
            <person name="Bracharz F."/>
            <person name="Lipzen A."/>
            <person name="Nolan M."/>
            <person name="Ohm R."/>
            <person name="Grigoriev I."/>
            <person name="Sun S."/>
            <person name="Heitman J."/>
            <person name="Bruck T."/>
            <person name="Nowrousian M."/>
        </authorList>
    </citation>
    <scope>NUCLEOTIDE SEQUENCE [LARGE SCALE GENOMIC DNA]</scope>
    <source>
        <strain evidence="1 2">IBC0246</strain>
    </source>
</reference>
<dbReference type="OrthoDB" id="2563275at2759"/>
<dbReference type="EMBL" id="KQ087180">
    <property type="protein sequence ID" value="KLT45644.1"/>
    <property type="molecule type" value="Genomic_DNA"/>
</dbReference>
<sequence length="109" mass="11469">MDRAPLPPALAPCTFSSILPSVEEILGLVYRLSEGEGANDEIVQKVKVIAAQIASMKAAASNLPGGHLGTDAVRELTRILEEQAESKRAVLRQFAEASSVIAEKDGASP</sequence>
<keyword evidence="2" id="KW-1185">Reference proteome</keyword>
<name>A0A0J1BC94_9TREE</name>
<dbReference type="RefSeq" id="XP_018282135.1">
    <property type="nucleotide sequence ID" value="XM_018421921.1"/>
</dbReference>
<accession>A0A0J1BC94</accession>
<dbReference type="AlphaFoldDB" id="A0A0J1BC94"/>
<proteinExistence type="predicted"/>